<proteinExistence type="predicted"/>
<organism evidence="2 3">
    <name type="scientific">Streptomyces silvisoli</name>
    <dbReference type="NCBI Taxonomy" id="3034235"/>
    <lineage>
        <taxon>Bacteria</taxon>
        <taxon>Bacillati</taxon>
        <taxon>Actinomycetota</taxon>
        <taxon>Actinomycetes</taxon>
        <taxon>Kitasatosporales</taxon>
        <taxon>Streptomycetaceae</taxon>
        <taxon>Streptomyces</taxon>
    </lineage>
</organism>
<evidence type="ECO:0000313" key="2">
    <source>
        <dbReference type="EMBL" id="MDF3293908.1"/>
    </source>
</evidence>
<gene>
    <name evidence="2" type="ORF">P3G67_32790</name>
</gene>
<evidence type="ECO:0000313" key="3">
    <source>
        <dbReference type="Proteomes" id="UP001216579"/>
    </source>
</evidence>
<dbReference type="Proteomes" id="UP001216579">
    <property type="component" value="Unassembled WGS sequence"/>
</dbReference>
<keyword evidence="1" id="KW-0472">Membrane</keyword>
<evidence type="ECO:0000256" key="1">
    <source>
        <dbReference type="SAM" id="Phobius"/>
    </source>
</evidence>
<keyword evidence="1" id="KW-1133">Transmembrane helix</keyword>
<protein>
    <recommendedName>
        <fullName evidence="4">DUF998 domain-containing protein</fullName>
    </recommendedName>
</protein>
<name>A0ABT5ZVQ5_9ACTN</name>
<feature type="transmembrane region" description="Helical" evidence="1">
    <location>
        <begin position="80"/>
        <end position="99"/>
    </location>
</feature>
<evidence type="ECO:0008006" key="4">
    <source>
        <dbReference type="Google" id="ProtNLM"/>
    </source>
</evidence>
<reference evidence="2 3" key="1">
    <citation type="submission" date="2023-03" db="EMBL/GenBank/DDBJ databases">
        <title>Draft genome sequence of Streptomyces sp. RB6PN23 isolated from peat swamp forest in Thailand.</title>
        <authorList>
            <person name="Klaysubun C."/>
            <person name="Duangmal K."/>
        </authorList>
    </citation>
    <scope>NUCLEOTIDE SEQUENCE [LARGE SCALE GENOMIC DNA]</scope>
    <source>
        <strain evidence="2 3">RB6PN23</strain>
    </source>
</reference>
<feature type="transmembrane region" description="Helical" evidence="1">
    <location>
        <begin position="47"/>
        <end position="68"/>
    </location>
</feature>
<dbReference type="EMBL" id="JARJBC010000031">
    <property type="protein sequence ID" value="MDF3293908.1"/>
    <property type="molecule type" value="Genomic_DNA"/>
</dbReference>
<feature type="transmembrane region" description="Helical" evidence="1">
    <location>
        <begin position="105"/>
        <end position="123"/>
    </location>
</feature>
<dbReference type="RefSeq" id="WP_276096747.1">
    <property type="nucleotide sequence ID" value="NZ_JARJBC010000031.1"/>
</dbReference>
<keyword evidence="1" id="KW-0812">Transmembrane</keyword>
<accession>A0ABT5ZVQ5</accession>
<sequence length="136" mass="15044">MRDVLADLSVRTGCRTGAGRTKIRRWIHVNRESGCPADNLWHTLTSALVHFSLFASMAAFIIAAYSAPRRWPLVGRWARWLMPVSMAAAISSVGPYVGWPGGHGIAQRIHLVTVALWFFLLAAELRCRRTDGEGTA</sequence>
<keyword evidence="3" id="KW-1185">Reference proteome</keyword>
<comment type="caution">
    <text evidence="2">The sequence shown here is derived from an EMBL/GenBank/DDBJ whole genome shotgun (WGS) entry which is preliminary data.</text>
</comment>